<comment type="function">
    <text evidence="1">Conjugation of reduced glutathione to a wide number of exogenous and endogenous hydrophobic electrophiles.</text>
</comment>
<dbReference type="SFLD" id="SFLDS00019">
    <property type="entry name" value="Glutathione_Transferase_(cytos"/>
    <property type="match status" value="1"/>
</dbReference>
<evidence type="ECO:0000256" key="4">
    <source>
        <dbReference type="ARBA" id="ARBA00022679"/>
    </source>
</evidence>
<keyword evidence="6" id="KW-1133">Transmembrane helix</keyword>
<comment type="catalytic activity">
    <reaction evidence="5">
        <text>RX + glutathione = an S-substituted glutathione + a halide anion + H(+)</text>
        <dbReference type="Rhea" id="RHEA:16437"/>
        <dbReference type="ChEBI" id="CHEBI:15378"/>
        <dbReference type="ChEBI" id="CHEBI:16042"/>
        <dbReference type="ChEBI" id="CHEBI:17792"/>
        <dbReference type="ChEBI" id="CHEBI:57925"/>
        <dbReference type="ChEBI" id="CHEBI:90779"/>
        <dbReference type="EC" id="2.5.1.18"/>
    </reaction>
</comment>
<evidence type="ECO:0000256" key="6">
    <source>
        <dbReference type="SAM" id="Phobius"/>
    </source>
</evidence>
<dbReference type="HOGENOM" id="CLU_039475_2_1_1"/>
<dbReference type="Gene3D" id="1.20.1050.10">
    <property type="match status" value="1"/>
</dbReference>
<feature type="domain" description="GST N-terminal" evidence="7">
    <location>
        <begin position="53"/>
        <end position="147"/>
    </location>
</feature>
<dbReference type="Proteomes" id="UP000013827">
    <property type="component" value="Unassembled WGS sequence"/>
</dbReference>
<reference evidence="9" key="2">
    <citation type="submission" date="2024-10" db="UniProtKB">
        <authorList>
            <consortium name="EnsemblProtists"/>
        </authorList>
    </citation>
    <scope>IDENTIFICATION</scope>
</reference>
<dbReference type="PANTHER" id="PTHR11571:SF222">
    <property type="entry name" value="GLUTATHIONE TRANSFERASE"/>
    <property type="match status" value="1"/>
</dbReference>
<comment type="similarity">
    <text evidence="2">Belongs to the GST superfamily. Mu family.</text>
</comment>
<dbReference type="PROSITE" id="PS50404">
    <property type="entry name" value="GST_NTER"/>
    <property type="match status" value="1"/>
</dbReference>
<dbReference type="EC" id="2.5.1.18" evidence="3"/>
<protein>
    <recommendedName>
        <fullName evidence="3">glutathione transferase</fullName>
        <ecNumber evidence="3">2.5.1.18</ecNumber>
    </recommendedName>
</protein>
<accession>A0A0D3IN25</accession>
<keyword evidence="10" id="KW-1185">Reference proteome</keyword>
<dbReference type="InterPro" id="IPR040079">
    <property type="entry name" value="Glutathione_S-Trfase"/>
</dbReference>
<dbReference type="AlphaFoldDB" id="A0A0D3IN25"/>
<reference evidence="10" key="1">
    <citation type="journal article" date="2013" name="Nature">
        <title>Pan genome of the phytoplankton Emiliania underpins its global distribution.</title>
        <authorList>
            <person name="Read B.A."/>
            <person name="Kegel J."/>
            <person name="Klute M.J."/>
            <person name="Kuo A."/>
            <person name="Lefebvre S.C."/>
            <person name="Maumus F."/>
            <person name="Mayer C."/>
            <person name="Miller J."/>
            <person name="Monier A."/>
            <person name="Salamov A."/>
            <person name="Young J."/>
            <person name="Aguilar M."/>
            <person name="Claverie J.M."/>
            <person name="Frickenhaus S."/>
            <person name="Gonzalez K."/>
            <person name="Herman E.K."/>
            <person name="Lin Y.C."/>
            <person name="Napier J."/>
            <person name="Ogata H."/>
            <person name="Sarno A.F."/>
            <person name="Shmutz J."/>
            <person name="Schroeder D."/>
            <person name="de Vargas C."/>
            <person name="Verret F."/>
            <person name="von Dassow P."/>
            <person name="Valentin K."/>
            <person name="Van de Peer Y."/>
            <person name="Wheeler G."/>
            <person name="Dacks J.B."/>
            <person name="Delwiche C.F."/>
            <person name="Dyhrman S.T."/>
            <person name="Glockner G."/>
            <person name="John U."/>
            <person name="Richards T."/>
            <person name="Worden A.Z."/>
            <person name="Zhang X."/>
            <person name="Grigoriev I.V."/>
            <person name="Allen A.E."/>
            <person name="Bidle K."/>
            <person name="Borodovsky M."/>
            <person name="Bowler C."/>
            <person name="Brownlee C."/>
            <person name="Cock J.M."/>
            <person name="Elias M."/>
            <person name="Gladyshev V.N."/>
            <person name="Groth M."/>
            <person name="Guda C."/>
            <person name="Hadaegh A."/>
            <person name="Iglesias-Rodriguez M.D."/>
            <person name="Jenkins J."/>
            <person name="Jones B.M."/>
            <person name="Lawson T."/>
            <person name="Leese F."/>
            <person name="Lindquist E."/>
            <person name="Lobanov A."/>
            <person name="Lomsadze A."/>
            <person name="Malik S.B."/>
            <person name="Marsh M.E."/>
            <person name="Mackinder L."/>
            <person name="Mock T."/>
            <person name="Mueller-Roeber B."/>
            <person name="Pagarete A."/>
            <person name="Parker M."/>
            <person name="Probert I."/>
            <person name="Quesneville H."/>
            <person name="Raines C."/>
            <person name="Rensing S.A."/>
            <person name="Riano-Pachon D.M."/>
            <person name="Richier S."/>
            <person name="Rokitta S."/>
            <person name="Shiraiwa Y."/>
            <person name="Soanes D.M."/>
            <person name="van der Giezen M."/>
            <person name="Wahlund T.M."/>
            <person name="Williams B."/>
            <person name="Wilson W."/>
            <person name="Wolfe G."/>
            <person name="Wurch L.L."/>
        </authorList>
    </citation>
    <scope>NUCLEOTIDE SEQUENCE</scope>
</reference>
<dbReference type="eggNOG" id="KOG1695">
    <property type="taxonomic scope" value="Eukaryota"/>
</dbReference>
<keyword evidence="6" id="KW-0812">Transmembrane</keyword>
<feature type="transmembrane region" description="Helical" evidence="6">
    <location>
        <begin position="12"/>
        <end position="34"/>
    </location>
</feature>
<dbReference type="PaxDb" id="2903-EOD12660"/>
<evidence type="ECO:0000259" key="7">
    <source>
        <dbReference type="PROSITE" id="PS50404"/>
    </source>
</evidence>
<dbReference type="EnsemblProtists" id="EOD12660">
    <property type="protein sequence ID" value="EOD12660"/>
    <property type="gene ID" value="EMIHUDRAFT_67016"/>
</dbReference>
<dbReference type="GO" id="GO:0004364">
    <property type="term" value="F:glutathione transferase activity"/>
    <property type="evidence" value="ECO:0007669"/>
    <property type="project" value="UniProtKB-EC"/>
</dbReference>
<dbReference type="GeneID" id="17258759"/>
<keyword evidence="6" id="KW-0472">Membrane</keyword>
<dbReference type="SUPFAM" id="SSF47616">
    <property type="entry name" value="GST C-terminal domain-like"/>
    <property type="match status" value="1"/>
</dbReference>
<evidence type="ECO:0000256" key="3">
    <source>
        <dbReference type="ARBA" id="ARBA00012452"/>
    </source>
</evidence>
<dbReference type="KEGG" id="ehx:EMIHUDRAFT_67016"/>
<dbReference type="GO" id="GO:0006749">
    <property type="term" value="P:glutathione metabolic process"/>
    <property type="evidence" value="ECO:0007669"/>
    <property type="project" value="TreeGrafter"/>
</dbReference>
<evidence type="ECO:0000313" key="10">
    <source>
        <dbReference type="Proteomes" id="UP000013827"/>
    </source>
</evidence>
<evidence type="ECO:0000256" key="1">
    <source>
        <dbReference type="ARBA" id="ARBA00003701"/>
    </source>
</evidence>
<evidence type="ECO:0000256" key="2">
    <source>
        <dbReference type="ARBA" id="ARBA00005861"/>
    </source>
</evidence>
<dbReference type="InterPro" id="IPR036282">
    <property type="entry name" value="Glutathione-S-Trfase_C_sf"/>
</dbReference>
<dbReference type="OMA" id="LANPLWA"/>
<keyword evidence="4" id="KW-0808">Transferase</keyword>
<proteinExistence type="inferred from homology"/>
<dbReference type="SUPFAM" id="SSF52833">
    <property type="entry name" value="Thioredoxin-like"/>
    <property type="match status" value="1"/>
</dbReference>
<dbReference type="InterPro" id="IPR050213">
    <property type="entry name" value="GST_superfamily"/>
</dbReference>
<dbReference type="RefSeq" id="XP_005765089.1">
    <property type="nucleotide sequence ID" value="XM_005765032.1"/>
</dbReference>
<dbReference type="PANTHER" id="PTHR11571">
    <property type="entry name" value="GLUTATHIONE S-TRANSFERASE"/>
    <property type="match status" value="1"/>
</dbReference>
<feature type="domain" description="GST C-terminal" evidence="8">
    <location>
        <begin position="149"/>
        <end position="277"/>
    </location>
</feature>
<organism evidence="9 10">
    <name type="scientific">Emiliania huxleyi (strain CCMP1516)</name>
    <dbReference type="NCBI Taxonomy" id="280463"/>
    <lineage>
        <taxon>Eukaryota</taxon>
        <taxon>Haptista</taxon>
        <taxon>Haptophyta</taxon>
        <taxon>Prymnesiophyceae</taxon>
        <taxon>Isochrysidales</taxon>
        <taxon>Noelaerhabdaceae</taxon>
        <taxon>Emiliania</taxon>
    </lineage>
</organism>
<dbReference type="STRING" id="2903.R1DDN3"/>
<dbReference type="InterPro" id="IPR036249">
    <property type="entry name" value="Thioredoxin-like_sf"/>
</dbReference>
<evidence type="ECO:0000259" key="8">
    <source>
        <dbReference type="PROSITE" id="PS50405"/>
    </source>
</evidence>
<dbReference type="Gene3D" id="3.40.30.10">
    <property type="entry name" value="Glutaredoxin"/>
    <property type="match status" value="1"/>
</dbReference>
<name>A0A0D3IN25_EMIH1</name>
<dbReference type="PROSITE" id="PS50405">
    <property type="entry name" value="GST_CTER"/>
    <property type="match status" value="1"/>
</dbReference>
<evidence type="ECO:0000256" key="5">
    <source>
        <dbReference type="ARBA" id="ARBA00047960"/>
    </source>
</evidence>
<dbReference type="Pfam" id="PF14497">
    <property type="entry name" value="GST_C_3"/>
    <property type="match status" value="1"/>
</dbReference>
<evidence type="ECO:0000313" key="9">
    <source>
        <dbReference type="EnsemblProtists" id="EOD12660"/>
    </source>
</evidence>
<dbReference type="InterPro" id="IPR004046">
    <property type="entry name" value="GST_C"/>
</dbReference>
<sequence>MPTRKLANPLWAFAFPTVGAALTIIAAVVAAAAARRLHRHHRRGLCRSRPPAGTFTLGYWDIRGLAAPARMMLAYRGAAFEDRTYSLQPQEGGGWGAPAWFDTDRPPLRERNAFINLPYLVDHESGIVVSQSTALYQFLGRKLGLMGENEAERAATEQTLAQAFDLRNECVRVVYPFAGTSAERFSAALAKHLRAGGAFSYPVLLLAGSRPTAGDFHIWEMLDQHELMASSAGLPSPLEAHPTLRAFHARLRALPQLQLYFDSEAAHLPCNNRMAHFR</sequence>
<dbReference type="InterPro" id="IPR010987">
    <property type="entry name" value="Glutathione-S-Trfase_C-like"/>
</dbReference>
<dbReference type="InterPro" id="IPR004045">
    <property type="entry name" value="Glutathione_S-Trfase_N"/>
</dbReference>